<keyword evidence="2" id="KW-1185">Reference proteome</keyword>
<sequence>MSSNSRCPWPTAIGCTISRSSSNSPWASSQRAVVALPDMLISPSVCSLTSRSRAATWSVSPEIRVVFCQVASVSVVVSTYFGAALMNDAKPASSPPVWFGQYCAHWSYNRRPISSAVAFSTPRPMAAPISSSK</sequence>
<protein>
    <submittedName>
        <fullName evidence="1">Uncharacterized protein</fullName>
    </submittedName>
</protein>
<dbReference type="EMBL" id="CP073720">
    <property type="protein sequence ID" value="UWP87050.1"/>
    <property type="molecule type" value="Genomic_DNA"/>
</dbReference>
<evidence type="ECO:0000313" key="1">
    <source>
        <dbReference type="EMBL" id="UWP87050.1"/>
    </source>
</evidence>
<evidence type="ECO:0000313" key="2">
    <source>
        <dbReference type="Proteomes" id="UP001059617"/>
    </source>
</evidence>
<accession>A0ABY5WCD8</accession>
<dbReference type="Proteomes" id="UP001059617">
    <property type="component" value="Chromosome"/>
</dbReference>
<name>A0ABY5WCD8_9ACTN</name>
<organism evidence="1 2">
    <name type="scientific">Dactylosporangium fulvum</name>
    <dbReference type="NCBI Taxonomy" id="53359"/>
    <lineage>
        <taxon>Bacteria</taxon>
        <taxon>Bacillati</taxon>
        <taxon>Actinomycetota</taxon>
        <taxon>Actinomycetes</taxon>
        <taxon>Micromonosporales</taxon>
        <taxon>Micromonosporaceae</taxon>
        <taxon>Dactylosporangium</taxon>
    </lineage>
</organism>
<gene>
    <name evidence="1" type="ORF">Dfulv_23525</name>
</gene>
<reference evidence="1" key="2">
    <citation type="submission" date="2022-09" db="EMBL/GenBank/DDBJ databases">
        <title>Biosynthetic gene clusters of Dactylosporangioum fulvum.</title>
        <authorList>
            <person name="Caradec T."/>
        </authorList>
    </citation>
    <scope>NUCLEOTIDE SEQUENCE</scope>
    <source>
        <strain evidence="1">NRRL B-16292</strain>
    </source>
</reference>
<reference evidence="1" key="1">
    <citation type="submission" date="2021-04" db="EMBL/GenBank/DDBJ databases">
        <authorList>
            <person name="Hartkoorn R.C."/>
            <person name="Beaudoing E."/>
            <person name="Hot D."/>
        </authorList>
    </citation>
    <scope>NUCLEOTIDE SEQUENCE</scope>
    <source>
        <strain evidence="1">NRRL B-16292</strain>
    </source>
</reference>
<proteinExistence type="predicted"/>